<dbReference type="PROSITE" id="PS00086">
    <property type="entry name" value="CYTOCHROME_P450"/>
    <property type="match status" value="1"/>
</dbReference>
<evidence type="ECO:0000256" key="2">
    <source>
        <dbReference type="ARBA" id="ARBA00005179"/>
    </source>
</evidence>
<keyword evidence="11" id="KW-0472">Membrane</keyword>
<dbReference type="InterPro" id="IPR002401">
    <property type="entry name" value="Cyt_P450_E_grp-I"/>
</dbReference>
<dbReference type="Pfam" id="PF00067">
    <property type="entry name" value="p450"/>
    <property type="match status" value="1"/>
</dbReference>
<dbReference type="InterPro" id="IPR036396">
    <property type="entry name" value="Cyt_P450_sf"/>
</dbReference>
<evidence type="ECO:0000256" key="10">
    <source>
        <dbReference type="SAM" id="MobiDB-lite"/>
    </source>
</evidence>
<evidence type="ECO:0000313" key="13">
    <source>
        <dbReference type="Proteomes" id="UP000818624"/>
    </source>
</evidence>
<dbReference type="GO" id="GO:0018631">
    <property type="term" value="F:phenylacetate 2-hydroxylase activity"/>
    <property type="evidence" value="ECO:0007669"/>
    <property type="project" value="UniProtKB-EC"/>
</dbReference>
<dbReference type="InterPro" id="IPR001128">
    <property type="entry name" value="Cyt_P450"/>
</dbReference>
<dbReference type="InterPro" id="IPR050364">
    <property type="entry name" value="Cytochrome_P450_fung"/>
</dbReference>
<evidence type="ECO:0000256" key="8">
    <source>
        <dbReference type="ARBA" id="ARBA00023033"/>
    </source>
</evidence>
<evidence type="ECO:0000256" key="7">
    <source>
        <dbReference type="ARBA" id="ARBA00023004"/>
    </source>
</evidence>
<dbReference type="InterPro" id="IPR017972">
    <property type="entry name" value="Cyt_P450_CS"/>
</dbReference>
<keyword evidence="4 9" id="KW-0349">Heme</keyword>
<proteinExistence type="inferred from homology"/>
<keyword evidence="11" id="KW-1133">Transmembrane helix</keyword>
<feature type="region of interest" description="Disordered" evidence="10">
    <location>
        <begin position="124"/>
        <end position="144"/>
    </location>
</feature>
<comment type="cofactor">
    <cofactor evidence="1">
        <name>heme</name>
        <dbReference type="ChEBI" id="CHEBI:30413"/>
    </cofactor>
</comment>
<dbReference type="PRINTS" id="PR00385">
    <property type="entry name" value="P450"/>
</dbReference>
<reference evidence="12 13" key="1">
    <citation type="journal article" date="2020" name="Elife">
        <title>Loss of centromere function drives karyotype evolution in closely related Malassezia species.</title>
        <authorList>
            <person name="Sankaranarayanan S.R."/>
            <person name="Ianiri G."/>
            <person name="Coelho M.A."/>
            <person name="Reza M.H."/>
            <person name="Thimmappa B.C."/>
            <person name="Ganguly P."/>
            <person name="Vadnala R.N."/>
            <person name="Sun S."/>
            <person name="Siddharthan R."/>
            <person name="Tellgren-Roth C."/>
            <person name="Dawson T.L."/>
            <person name="Heitman J."/>
            <person name="Sanyal K."/>
        </authorList>
    </citation>
    <scope>NUCLEOTIDE SEQUENCE [LARGE SCALE GENOMIC DNA]</scope>
    <source>
        <strain evidence="12">CBS14141</strain>
    </source>
</reference>
<evidence type="ECO:0000256" key="4">
    <source>
        <dbReference type="ARBA" id="ARBA00022617"/>
    </source>
</evidence>
<evidence type="ECO:0000256" key="9">
    <source>
        <dbReference type="RuleBase" id="RU000461"/>
    </source>
</evidence>
<keyword evidence="5 9" id="KW-0479">Metal-binding</keyword>
<feature type="transmembrane region" description="Helical" evidence="11">
    <location>
        <begin position="20"/>
        <end position="42"/>
    </location>
</feature>
<gene>
    <name evidence="12" type="ORF">GLX27_003396</name>
</gene>
<organism evidence="12 13">
    <name type="scientific">Malassezia furfur</name>
    <name type="common">Pityriasis versicolor infection agent</name>
    <name type="synonym">Pityrosporum furfur</name>
    <dbReference type="NCBI Taxonomy" id="55194"/>
    <lineage>
        <taxon>Eukaryota</taxon>
        <taxon>Fungi</taxon>
        <taxon>Dikarya</taxon>
        <taxon>Basidiomycota</taxon>
        <taxon>Ustilaginomycotina</taxon>
        <taxon>Malasseziomycetes</taxon>
        <taxon>Malasseziales</taxon>
        <taxon>Malasseziaceae</taxon>
        <taxon>Malassezia</taxon>
    </lineage>
</organism>
<keyword evidence="6 9" id="KW-0560">Oxidoreductase</keyword>
<accession>A0ABY8ETH9</accession>
<feature type="transmembrane region" description="Helical" evidence="11">
    <location>
        <begin position="315"/>
        <end position="340"/>
    </location>
</feature>
<evidence type="ECO:0000256" key="5">
    <source>
        <dbReference type="ARBA" id="ARBA00022723"/>
    </source>
</evidence>
<dbReference type="PANTHER" id="PTHR46300">
    <property type="entry name" value="P450, PUTATIVE (EUROFUNG)-RELATED-RELATED"/>
    <property type="match status" value="1"/>
</dbReference>
<dbReference type="SUPFAM" id="SSF48264">
    <property type="entry name" value="Cytochrome P450"/>
    <property type="match status" value="1"/>
</dbReference>
<dbReference type="PANTHER" id="PTHR46300:SF9">
    <property type="entry name" value="P450, PUTATIVE-RELATED"/>
    <property type="match status" value="1"/>
</dbReference>
<dbReference type="PRINTS" id="PR00463">
    <property type="entry name" value="EP450I"/>
</dbReference>
<keyword evidence="13" id="KW-1185">Reference proteome</keyword>
<evidence type="ECO:0000256" key="3">
    <source>
        <dbReference type="ARBA" id="ARBA00010617"/>
    </source>
</evidence>
<dbReference type="Gene3D" id="1.10.630.10">
    <property type="entry name" value="Cytochrome P450"/>
    <property type="match status" value="1"/>
</dbReference>
<evidence type="ECO:0000256" key="11">
    <source>
        <dbReference type="SAM" id="Phobius"/>
    </source>
</evidence>
<comment type="similarity">
    <text evidence="3 9">Belongs to the cytochrome P450 family.</text>
</comment>
<keyword evidence="8 9" id="KW-0503">Monooxygenase</keyword>
<dbReference type="EC" id="1.14.14.54" evidence="12"/>
<name>A0ABY8ETH9_MALFU</name>
<evidence type="ECO:0000256" key="6">
    <source>
        <dbReference type="ARBA" id="ARBA00023002"/>
    </source>
</evidence>
<comment type="pathway">
    <text evidence="2">Secondary metabolite biosynthesis.</text>
</comment>
<sequence length="515" mass="58559">MLQNGSETYSAQLLIPQMGALQITGALLLIVLGAILVAELTASWKTRHWNLRSPLATSPIIGALFALKEKPWETLRQVYMREKLGLYKVRIGYQHVVVINNVDAANQVFVRNGLHSASRPVTTSIMQTSSNKTPPPLKSSPWNDATRGKRTLVTSMLAKSSVQQFSELIEKEVHLVIKEIAACAAEGSFDPHDVLKMFSLNMSVGVTWGVTLDREKDAEWIREIIDVESGIEHSRYPIDLTEMLPGASYWLRFSPSYRQTQKDLQSWSVRREKYLDMLEDRMREAREDGTELPCVFNHIEHGGTRYELARVDRSSVLVSLLSAGLDAITWSVYWLLLYLAQHPELQAEIRQAMVDAHYTPLKEDDAEPPELLESIVKESLRYFTVNRLSLPRVTHQPIRIGNSYIPEGTMLIMNSWSLNRDPDTWERAEEFDPYRFLGEDHKNKTHYAFGLGRRNCPGQFVAQKQLSLLVAAIIHHFALSEDEPGQPLDPLTNVTDPWALASTPRRVKIHMVPRD</sequence>
<protein>
    <submittedName>
        <fullName evidence="12">Phenylacetate 2-hydroxylase</fullName>
        <ecNumber evidence="12">1.14.14.54</ecNumber>
    </submittedName>
</protein>
<evidence type="ECO:0000256" key="1">
    <source>
        <dbReference type="ARBA" id="ARBA00001971"/>
    </source>
</evidence>
<keyword evidence="11" id="KW-0812">Transmembrane</keyword>
<keyword evidence="7 9" id="KW-0408">Iron</keyword>
<dbReference type="Proteomes" id="UP000818624">
    <property type="component" value="Chromosome 3"/>
</dbReference>
<evidence type="ECO:0000313" key="12">
    <source>
        <dbReference type="EMBL" id="WFD48726.1"/>
    </source>
</evidence>
<dbReference type="EMBL" id="CP046236">
    <property type="protein sequence ID" value="WFD48726.1"/>
    <property type="molecule type" value="Genomic_DNA"/>
</dbReference>